<evidence type="ECO:0000256" key="1">
    <source>
        <dbReference type="SAM" id="Phobius"/>
    </source>
</evidence>
<organism evidence="2 3">
    <name type="scientific">Candidatus Uhrbacteria bacterium CG_4_9_14_3_um_filter_50_9</name>
    <dbReference type="NCBI Taxonomy" id="1975035"/>
    <lineage>
        <taxon>Bacteria</taxon>
        <taxon>Candidatus Uhriibacteriota</taxon>
    </lineage>
</organism>
<gene>
    <name evidence="2" type="ORF">CO174_05080</name>
</gene>
<evidence type="ECO:0008006" key="4">
    <source>
        <dbReference type="Google" id="ProtNLM"/>
    </source>
</evidence>
<name>A0A2M7XB30_9BACT</name>
<comment type="caution">
    <text evidence="2">The sequence shown here is derived from an EMBL/GenBank/DDBJ whole genome shotgun (WGS) entry which is preliminary data.</text>
</comment>
<accession>A0A2M7XB30</accession>
<dbReference type="EMBL" id="PFWU01000050">
    <property type="protein sequence ID" value="PJA45069.1"/>
    <property type="molecule type" value="Genomic_DNA"/>
</dbReference>
<reference evidence="3" key="1">
    <citation type="submission" date="2017-09" db="EMBL/GenBank/DDBJ databases">
        <title>Depth-based differentiation of microbial function through sediment-hosted aquifers and enrichment of novel symbionts in the deep terrestrial subsurface.</title>
        <authorList>
            <person name="Probst A.J."/>
            <person name="Ladd B."/>
            <person name="Jarett J.K."/>
            <person name="Geller-Mcgrath D.E."/>
            <person name="Sieber C.M.K."/>
            <person name="Emerson J.B."/>
            <person name="Anantharaman K."/>
            <person name="Thomas B.C."/>
            <person name="Malmstrom R."/>
            <person name="Stieglmeier M."/>
            <person name="Klingl A."/>
            <person name="Woyke T."/>
            <person name="Ryan C.M."/>
            <person name="Banfield J.F."/>
        </authorList>
    </citation>
    <scope>NUCLEOTIDE SEQUENCE [LARGE SCALE GENOMIC DNA]</scope>
</reference>
<feature type="transmembrane region" description="Helical" evidence="1">
    <location>
        <begin position="71"/>
        <end position="93"/>
    </location>
</feature>
<dbReference type="Proteomes" id="UP000229385">
    <property type="component" value="Unassembled WGS sequence"/>
</dbReference>
<keyword evidence="1" id="KW-1133">Transmembrane helix</keyword>
<dbReference type="AlphaFoldDB" id="A0A2M7XB30"/>
<dbReference type="SUPFAM" id="SSF55729">
    <property type="entry name" value="Acyl-CoA N-acyltransferases (Nat)"/>
    <property type="match status" value="1"/>
</dbReference>
<keyword evidence="1" id="KW-0472">Membrane</keyword>
<proteinExistence type="predicted"/>
<evidence type="ECO:0000313" key="3">
    <source>
        <dbReference type="Proteomes" id="UP000229385"/>
    </source>
</evidence>
<sequence length="212" mass="23680">MYENEWGNWSHEPTAIKHQVHYGFELTRLEELVEVTAAALHRSVDQVLIDDVAAHEREAESVLTMRHDGKLIGFMLLTFPLMDTVYIAGTMIIPSFQGCGLKRMATAGLMYEVPGMRFFAGRTQSSIVWASVAGSASQVLPNPDGGRVDQELIDTRAALVQVLNMDGVIHKGFYGGPLYGEKPMHRDGNVQAWWDTFCDFERGDAVLYVARM</sequence>
<keyword evidence="1" id="KW-0812">Transmembrane</keyword>
<evidence type="ECO:0000313" key="2">
    <source>
        <dbReference type="EMBL" id="PJA45069.1"/>
    </source>
</evidence>
<protein>
    <recommendedName>
        <fullName evidence="4">N-acetyltransferase domain-containing protein</fullName>
    </recommendedName>
</protein>
<dbReference type="InterPro" id="IPR016181">
    <property type="entry name" value="Acyl_CoA_acyltransferase"/>
</dbReference>